<evidence type="ECO:0000256" key="3">
    <source>
        <dbReference type="SAM" id="MobiDB-lite"/>
    </source>
</evidence>
<evidence type="ECO:0000256" key="2">
    <source>
        <dbReference type="ARBA" id="ARBA00022737"/>
    </source>
</evidence>
<gene>
    <name evidence="6" type="ORF">BGZ65_002004</name>
</gene>
<proteinExistence type="predicted"/>
<evidence type="ECO:0000313" key="7">
    <source>
        <dbReference type="Proteomes" id="UP000749646"/>
    </source>
</evidence>
<keyword evidence="1" id="KW-0880">Kelch repeat</keyword>
<feature type="signal peptide" evidence="5">
    <location>
        <begin position="1"/>
        <end position="20"/>
    </location>
</feature>
<evidence type="ECO:0008006" key="8">
    <source>
        <dbReference type="Google" id="ProtNLM"/>
    </source>
</evidence>
<dbReference type="InterPro" id="IPR011043">
    <property type="entry name" value="Gal_Oxase/kelch_b-propeller"/>
</dbReference>
<dbReference type="Gene3D" id="2.120.10.80">
    <property type="entry name" value="Kelch-type beta propeller"/>
    <property type="match status" value="2"/>
</dbReference>
<dbReference type="AlphaFoldDB" id="A0A9P6M0M7"/>
<dbReference type="OrthoDB" id="432528at2759"/>
<dbReference type="InterPro" id="IPR015915">
    <property type="entry name" value="Kelch-typ_b-propeller"/>
</dbReference>
<dbReference type="Proteomes" id="UP000749646">
    <property type="component" value="Unassembled WGS sequence"/>
</dbReference>
<dbReference type="SUPFAM" id="SSF50965">
    <property type="entry name" value="Galactose oxidase, central domain"/>
    <property type="match status" value="1"/>
</dbReference>
<evidence type="ECO:0000256" key="5">
    <source>
        <dbReference type="SAM" id="SignalP"/>
    </source>
</evidence>
<feature type="compositionally biased region" description="Polar residues" evidence="3">
    <location>
        <begin position="564"/>
        <end position="581"/>
    </location>
</feature>
<keyword evidence="7" id="KW-1185">Reference proteome</keyword>
<name>A0A9P6M0M7_9FUNG</name>
<keyword evidence="4" id="KW-1133">Transmembrane helix</keyword>
<feature type="chain" id="PRO_5040458568" description="Galactose oxidase" evidence="5">
    <location>
        <begin position="21"/>
        <end position="608"/>
    </location>
</feature>
<feature type="region of interest" description="Disordered" evidence="3">
    <location>
        <begin position="419"/>
        <end position="445"/>
    </location>
</feature>
<organism evidence="6 7">
    <name type="scientific">Modicella reniformis</name>
    <dbReference type="NCBI Taxonomy" id="1440133"/>
    <lineage>
        <taxon>Eukaryota</taxon>
        <taxon>Fungi</taxon>
        <taxon>Fungi incertae sedis</taxon>
        <taxon>Mucoromycota</taxon>
        <taxon>Mortierellomycotina</taxon>
        <taxon>Mortierellomycetes</taxon>
        <taxon>Mortierellales</taxon>
        <taxon>Mortierellaceae</taxon>
        <taxon>Modicella</taxon>
    </lineage>
</organism>
<evidence type="ECO:0000256" key="1">
    <source>
        <dbReference type="ARBA" id="ARBA00022441"/>
    </source>
</evidence>
<keyword evidence="4" id="KW-0472">Membrane</keyword>
<evidence type="ECO:0000313" key="6">
    <source>
        <dbReference type="EMBL" id="KAF9957529.1"/>
    </source>
</evidence>
<reference evidence="6" key="1">
    <citation type="journal article" date="2020" name="Fungal Divers.">
        <title>Resolving the Mortierellaceae phylogeny through synthesis of multi-gene phylogenetics and phylogenomics.</title>
        <authorList>
            <person name="Vandepol N."/>
            <person name="Liber J."/>
            <person name="Desiro A."/>
            <person name="Na H."/>
            <person name="Kennedy M."/>
            <person name="Barry K."/>
            <person name="Grigoriev I.V."/>
            <person name="Miller A.N."/>
            <person name="O'Donnell K."/>
            <person name="Stajich J.E."/>
            <person name="Bonito G."/>
        </authorList>
    </citation>
    <scope>NUCLEOTIDE SEQUENCE</scope>
    <source>
        <strain evidence="6">MES-2147</strain>
    </source>
</reference>
<keyword evidence="2" id="KW-0677">Repeat</keyword>
<dbReference type="PANTHER" id="PTHR46093">
    <property type="entry name" value="ACYL-COA-BINDING DOMAIN-CONTAINING PROTEIN 5"/>
    <property type="match status" value="1"/>
</dbReference>
<protein>
    <recommendedName>
        <fullName evidence="8">Galactose oxidase</fullName>
    </recommendedName>
</protein>
<feature type="region of interest" description="Disordered" evidence="3">
    <location>
        <begin position="462"/>
        <end position="521"/>
    </location>
</feature>
<evidence type="ECO:0000256" key="4">
    <source>
        <dbReference type="SAM" id="Phobius"/>
    </source>
</evidence>
<dbReference type="Pfam" id="PF24681">
    <property type="entry name" value="Kelch_KLHDC2_KLHL20_DRC7"/>
    <property type="match status" value="1"/>
</dbReference>
<sequence length="608" mass="66318">MKFILFTLATLVACASRVSAADPTPPAPNNANPPVGTFGHTTVLANNTIFIQGGLTSPNTLSKASYAIILDHTGSIDSTNVTFHETSTLSKFAPRNFGVAFASDNYMVTCGMDVEAKADMSCDQLDVMWYNKTNTNTDPPGVLNRAGMAVAYQKTSNNIKAYFIGGYGADKLPVATVNIVTMPTNNSPNPQWSKVADATFSRKFHTATWVDGAVDRIVVLGGQQGDIVTPLTPAYVYAANNWTTAPLTLTGGNIDYGRYGHSAVSDGNGNIYIFGGFDTTGNVRSDLFIIDTRQKDWSLKVVNTKNPAPEGRVFHTATMLPDKTMLIMWGQSSSGPEATYMVLNLRNLQWSKVQPFGSVIKTTISPNTPPPPPPGKEAGSGSSDANIPLIAGLVAAGVVLLFLILILILIIRRRNRRNRPIPTYHPNMMGKKDSSPPYEEEEDKAKQAKAFMIRRPPSVYMVDDQDHPDMPQAPYKSQYYGDSASGRDSPSVAEYELHNIGGGGSAAGRNTLSTVGSVDERRRYVEEQQRQFREGYENAYNHPPPFDSNSHRDYDMDDDEDETLSNNTRRGNGNDVPTNTGPRYPRAETSTRGGQPSGYEHPANDYFP</sequence>
<feature type="region of interest" description="Disordered" evidence="3">
    <location>
        <begin position="361"/>
        <end position="381"/>
    </location>
</feature>
<comment type="caution">
    <text evidence="6">The sequence shown here is derived from an EMBL/GenBank/DDBJ whole genome shotgun (WGS) entry which is preliminary data.</text>
</comment>
<accession>A0A9P6M0M7</accession>
<keyword evidence="4" id="KW-0812">Transmembrane</keyword>
<feature type="transmembrane region" description="Helical" evidence="4">
    <location>
        <begin position="389"/>
        <end position="411"/>
    </location>
</feature>
<keyword evidence="5" id="KW-0732">Signal</keyword>
<dbReference type="PANTHER" id="PTHR46093:SF16">
    <property type="entry name" value="MULTIPLE EGF-LIKE-DOMAINS 8"/>
    <property type="match status" value="1"/>
</dbReference>
<feature type="region of interest" description="Disordered" evidence="3">
    <location>
        <begin position="535"/>
        <end position="608"/>
    </location>
</feature>
<dbReference type="EMBL" id="JAAAHW010006616">
    <property type="protein sequence ID" value="KAF9957529.1"/>
    <property type="molecule type" value="Genomic_DNA"/>
</dbReference>